<dbReference type="PRINTS" id="PR01607">
    <property type="entry name" value="APYRASEFAMLY"/>
</dbReference>
<dbReference type="PANTHER" id="PTHR11575:SF24">
    <property type="entry name" value="5'-NUCLEOTIDASE"/>
    <property type="match status" value="1"/>
</dbReference>
<name>A0AAN4VZR5_9BACT</name>
<comment type="caution">
    <text evidence="4">The sequence shown here is derived from an EMBL/GenBank/DDBJ whole genome shotgun (WGS) entry which is preliminary data.</text>
</comment>
<comment type="similarity">
    <text evidence="1 2">Belongs to the 5'-nucleotidase family.</text>
</comment>
<dbReference type="Proteomes" id="UP001310022">
    <property type="component" value="Unassembled WGS sequence"/>
</dbReference>
<dbReference type="SUPFAM" id="SSF56300">
    <property type="entry name" value="Metallo-dependent phosphatases"/>
    <property type="match status" value="1"/>
</dbReference>
<dbReference type="InterPro" id="IPR006179">
    <property type="entry name" value="5_nucleotidase/apyrase"/>
</dbReference>
<dbReference type="RefSeq" id="WP_338237361.1">
    <property type="nucleotide sequence ID" value="NZ_BQKE01000001.1"/>
</dbReference>
<dbReference type="InterPro" id="IPR004843">
    <property type="entry name" value="Calcineurin-like_PHP"/>
</dbReference>
<dbReference type="InterPro" id="IPR019546">
    <property type="entry name" value="TAT_signal_bac_arc"/>
</dbReference>
<dbReference type="GO" id="GO:0016788">
    <property type="term" value="F:hydrolase activity, acting on ester bonds"/>
    <property type="evidence" value="ECO:0007669"/>
    <property type="project" value="InterPro"/>
</dbReference>
<dbReference type="NCBIfam" id="TIGR01409">
    <property type="entry name" value="TAT_signal_seq"/>
    <property type="match status" value="1"/>
</dbReference>
<evidence type="ECO:0000256" key="1">
    <source>
        <dbReference type="ARBA" id="ARBA00006654"/>
    </source>
</evidence>
<dbReference type="Pfam" id="PF00149">
    <property type="entry name" value="Metallophos"/>
    <property type="match status" value="1"/>
</dbReference>
<dbReference type="GO" id="GO:0046872">
    <property type="term" value="F:metal ion binding"/>
    <property type="evidence" value="ECO:0007669"/>
    <property type="project" value="InterPro"/>
</dbReference>
<evidence type="ECO:0000256" key="2">
    <source>
        <dbReference type="RuleBase" id="RU362119"/>
    </source>
</evidence>
<evidence type="ECO:0000313" key="4">
    <source>
        <dbReference type="EMBL" id="GJM61938.1"/>
    </source>
</evidence>
<dbReference type="EMBL" id="BQKE01000001">
    <property type="protein sequence ID" value="GJM61938.1"/>
    <property type="molecule type" value="Genomic_DNA"/>
</dbReference>
<feature type="domain" description="Calcineurin-like phosphoesterase" evidence="3">
    <location>
        <begin position="34"/>
        <end position="250"/>
    </location>
</feature>
<sequence>MKRRDFIKKTAMGTAMVATGLPALGKSANSQVKLTILHTADTHSRIEAFPATASKYAGRGGYAARASLVDKIRATEQNVLLFDSGDMVQGTPYFNFYKGELEMKLMSKMKYDLATIGNHEFDNGLSGIEYMLQFAEFPWIISNYDFSNTILANRFAPYKIFEKQGLKIGVFAVGVELDGLVWGENFGATQYLDPIAVSREMVQELRNNQGCDLIVCLSHLGYDYEGAVCDTALAKQVAGVDIILGGHSHTFMEESVFYTNPEGEQVLVNHSGWSGVNLGRIDLTYDLQKKKKRFGGKNMEV</sequence>
<evidence type="ECO:0000313" key="5">
    <source>
        <dbReference type="Proteomes" id="UP001310022"/>
    </source>
</evidence>
<proteinExistence type="inferred from homology"/>
<reference evidence="4 5" key="1">
    <citation type="submission" date="2021-12" db="EMBL/GenBank/DDBJ databases">
        <title>Genome sequencing of bacteria with rrn-lacking chromosome and rrn-plasmid.</title>
        <authorList>
            <person name="Anda M."/>
            <person name="Iwasaki W."/>
        </authorList>
    </citation>
    <scope>NUCLEOTIDE SEQUENCE [LARGE SCALE GENOMIC DNA]</scope>
    <source>
        <strain evidence="4 5">NBRC 15940</strain>
    </source>
</reference>
<protein>
    <submittedName>
        <fullName evidence="4">Metallophosphatase</fullName>
    </submittedName>
</protein>
<dbReference type="PROSITE" id="PS00786">
    <property type="entry name" value="5_NUCLEOTIDASE_2"/>
    <property type="match status" value="1"/>
</dbReference>
<gene>
    <name evidence="4" type="ORF">PEDI_24900</name>
</gene>
<evidence type="ECO:0000259" key="3">
    <source>
        <dbReference type="Pfam" id="PF00149"/>
    </source>
</evidence>
<dbReference type="InterPro" id="IPR006146">
    <property type="entry name" value="5'-Nucleotdase_CS"/>
</dbReference>
<dbReference type="CDD" id="cd00845">
    <property type="entry name" value="MPP_UshA_N_like"/>
    <property type="match status" value="1"/>
</dbReference>
<dbReference type="GO" id="GO:0009166">
    <property type="term" value="P:nucleotide catabolic process"/>
    <property type="evidence" value="ECO:0007669"/>
    <property type="project" value="InterPro"/>
</dbReference>
<dbReference type="InterPro" id="IPR029052">
    <property type="entry name" value="Metallo-depent_PP-like"/>
</dbReference>
<keyword evidence="5" id="KW-1185">Reference proteome</keyword>
<keyword evidence="2" id="KW-0547">Nucleotide-binding</keyword>
<accession>A0AAN4VZR5</accession>
<dbReference type="PROSITE" id="PS00785">
    <property type="entry name" value="5_NUCLEOTIDASE_1"/>
    <property type="match status" value="1"/>
</dbReference>
<organism evidence="4 5">
    <name type="scientific">Persicobacter diffluens</name>
    <dbReference type="NCBI Taxonomy" id="981"/>
    <lineage>
        <taxon>Bacteria</taxon>
        <taxon>Pseudomonadati</taxon>
        <taxon>Bacteroidota</taxon>
        <taxon>Cytophagia</taxon>
        <taxon>Cytophagales</taxon>
        <taxon>Persicobacteraceae</taxon>
        <taxon>Persicobacter</taxon>
    </lineage>
</organism>
<keyword evidence="2" id="KW-0378">Hydrolase</keyword>
<dbReference type="AlphaFoldDB" id="A0AAN4VZR5"/>
<dbReference type="GO" id="GO:0000166">
    <property type="term" value="F:nucleotide binding"/>
    <property type="evidence" value="ECO:0007669"/>
    <property type="project" value="UniProtKB-KW"/>
</dbReference>
<dbReference type="PANTHER" id="PTHR11575">
    <property type="entry name" value="5'-NUCLEOTIDASE-RELATED"/>
    <property type="match status" value="1"/>
</dbReference>
<dbReference type="Gene3D" id="3.60.21.10">
    <property type="match status" value="1"/>
</dbReference>